<keyword evidence="6" id="KW-0472">Membrane</keyword>
<evidence type="ECO:0000256" key="5">
    <source>
        <dbReference type="RuleBase" id="RU004404"/>
    </source>
</evidence>
<dbReference type="Gene3D" id="3.90.226.10">
    <property type="entry name" value="2-enoyl-CoA Hydratase, Chain A, domain 1"/>
    <property type="match status" value="1"/>
</dbReference>
<evidence type="ECO:0000256" key="1">
    <source>
        <dbReference type="ARBA" id="ARBA00009179"/>
    </source>
</evidence>
<dbReference type="FunFam" id="2.30.42.10:FF:000063">
    <property type="entry name" value="Peptidase, S41 family"/>
    <property type="match status" value="1"/>
</dbReference>
<dbReference type="PANTHER" id="PTHR32060">
    <property type="entry name" value="TAIL-SPECIFIC PROTEASE"/>
    <property type="match status" value="1"/>
</dbReference>
<dbReference type="Proteomes" id="UP000177912">
    <property type="component" value="Unassembled WGS sequence"/>
</dbReference>
<dbReference type="GO" id="GO:0007165">
    <property type="term" value="P:signal transduction"/>
    <property type="evidence" value="ECO:0007669"/>
    <property type="project" value="TreeGrafter"/>
</dbReference>
<dbReference type="CDD" id="cd07560">
    <property type="entry name" value="Peptidase_S41_CPP"/>
    <property type="match status" value="1"/>
</dbReference>
<organism evidence="8 9">
    <name type="scientific">Candidatus Doudnabacteria bacterium RIFCSPHIGHO2_01_FULL_43_23</name>
    <dbReference type="NCBI Taxonomy" id="1817822"/>
    <lineage>
        <taxon>Bacteria</taxon>
        <taxon>Candidatus Doudnaibacteriota</taxon>
    </lineage>
</organism>
<feature type="domain" description="PDZ" evidence="7">
    <location>
        <begin position="105"/>
        <end position="173"/>
    </location>
</feature>
<keyword evidence="6" id="KW-1133">Transmembrane helix</keyword>
<keyword evidence="6" id="KW-0812">Transmembrane</keyword>
<dbReference type="AlphaFoldDB" id="A0A1F5NRA9"/>
<evidence type="ECO:0000256" key="2">
    <source>
        <dbReference type="ARBA" id="ARBA00022670"/>
    </source>
</evidence>
<dbReference type="Pfam" id="PF22694">
    <property type="entry name" value="CtpB_N-like"/>
    <property type="match status" value="1"/>
</dbReference>
<dbReference type="SUPFAM" id="SSF52096">
    <property type="entry name" value="ClpP/crotonase"/>
    <property type="match status" value="1"/>
</dbReference>
<dbReference type="NCBIfam" id="TIGR00225">
    <property type="entry name" value="prc"/>
    <property type="match status" value="1"/>
</dbReference>
<evidence type="ECO:0000259" key="7">
    <source>
        <dbReference type="PROSITE" id="PS50106"/>
    </source>
</evidence>
<dbReference type="Gene3D" id="3.30.750.44">
    <property type="match status" value="1"/>
</dbReference>
<dbReference type="PROSITE" id="PS50106">
    <property type="entry name" value="PDZ"/>
    <property type="match status" value="1"/>
</dbReference>
<dbReference type="SMART" id="SM00245">
    <property type="entry name" value="TSPc"/>
    <property type="match status" value="1"/>
</dbReference>
<dbReference type="InterPro" id="IPR004447">
    <property type="entry name" value="Peptidase_S41A"/>
</dbReference>
<dbReference type="InterPro" id="IPR029045">
    <property type="entry name" value="ClpP/crotonase-like_dom_sf"/>
</dbReference>
<evidence type="ECO:0000256" key="4">
    <source>
        <dbReference type="ARBA" id="ARBA00022825"/>
    </source>
</evidence>
<dbReference type="InterPro" id="IPR036034">
    <property type="entry name" value="PDZ_sf"/>
</dbReference>
<keyword evidence="4 5" id="KW-0720">Serine protease</keyword>
<evidence type="ECO:0000313" key="8">
    <source>
        <dbReference type="EMBL" id="OGE80201.1"/>
    </source>
</evidence>
<dbReference type="Pfam" id="PF03572">
    <property type="entry name" value="Peptidase_S41"/>
    <property type="match status" value="1"/>
</dbReference>
<comment type="similarity">
    <text evidence="1 5">Belongs to the peptidase S41A family.</text>
</comment>
<evidence type="ECO:0000256" key="3">
    <source>
        <dbReference type="ARBA" id="ARBA00022801"/>
    </source>
</evidence>
<protein>
    <recommendedName>
        <fullName evidence="7">PDZ domain-containing protein</fullName>
    </recommendedName>
</protein>
<dbReference type="GO" id="GO:0030288">
    <property type="term" value="C:outer membrane-bounded periplasmic space"/>
    <property type="evidence" value="ECO:0007669"/>
    <property type="project" value="TreeGrafter"/>
</dbReference>
<dbReference type="Pfam" id="PF00595">
    <property type="entry name" value="PDZ"/>
    <property type="match status" value="1"/>
</dbReference>
<dbReference type="GO" id="GO:0006508">
    <property type="term" value="P:proteolysis"/>
    <property type="evidence" value="ECO:0007669"/>
    <property type="project" value="UniProtKB-KW"/>
</dbReference>
<dbReference type="Gene3D" id="2.30.42.10">
    <property type="match status" value="1"/>
</dbReference>
<dbReference type="GO" id="GO:0004175">
    <property type="term" value="F:endopeptidase activity"/>
    <property type="evidence" value="ECO:0007669"/>
    <property type="project" value="TreeGrafter"/>
</dbReference>
<dbReference type="SUPFAM" id="SSF50156">
    <property type="entry name" value="PDZ domain-like"/>
    <property type="match status" value="1"/>
</dbReference>
<gene>
    <name evidence="8" type="ORF">A2826_01690</name>
</gene>
<dbReference type="InterPro" id="IPR001478">
    <property type="entry name" value="PDZ"/>
</dbReference>
<dbReference type="CDD" id="cd06782">
    <property type="entry name" value="cpPDZ_CPP-like"/>
    <property type="match status" value="1"/>
</dbReference>
<evidence type="ECO:0000313" key="9">
    <source>
        <dbReference type="Proteomes" id="UP000177912"/>
    </source>
</evidence>
<name>A0A1F5NRA9_9BACT</name>
<keyword evidence="3 5" id="KW-0378">Hydrolase</keyword>
<dbReference type="InterPro" id="IPR005151">
    <property type="entry name" value="Tail-specific_protease"/>
</dbReference>
<dbReference type="STRING" id="1817822.A2826_01690"/>
<dbReference type="PANTHER" id="PTHR32060:SF30">
    <property type="entry name" value="CARBOXY-TERMINAL PROCESSING PROTEASE CTPA"/>
    <property type="match status" value="1"/>
</dbReference>
<keyword evidence="2 5" id="KW-0645">Protease</keyword>
<proteinExistence type="inferred from homology"/>
<sequence>MFNGENRYKYGSALILIVVGAFLGGYFFSQAGYAIEISPPRFTHVNQDKAPTTVNWQILWDAIDIINKKYVDGPPDQQELLYGAVSGMVNALNDPYSSFFTPPKAQQFQEDLRGEFSGIGAEIGLRSDVLTVIAPLDGSPAQKSGLRAQDAILEINGESTEGIALDDAVNKIRGPKGSTVTLTVLSPNASETREVSIVRDNIVVKSVSSEIKNVEGKKIGVIKLRRFGEDTKGELDAAVTDLLQQNISGVILDLRNNPGGFITSAIDVSSNWVKENKVVVTEEFGDGFKNDHVANGASRLAGIPTVVLVNEGSASASEIVAGALRDYDLATLVGKKTFGKGSVQELVDLPDGADLKITIAKWLTPNGFNINVEGISPDIEVELTLEDIDNFVDPQLDRALEIVLE</sequence>
<accession>A0A1F5NRA9</accession>
<feature type="transmembrane region" description="Helical" evidence="6">
    <location>
        <begin position="12"/>
        <end position="35"/>
    </location>
</feature>
<dbReference type="SMART" id="SM00228">
    <property type="entry name" value="PDZ"/>
    <property type="match status" value="1"/>
</dbReference>
<comment type="caution">
    <text evidence="8">The sequence shown here is derived from an EMBL/GenBank/DDBJ whole genome shotgun (WGS) entry which is preliminary data.</text>
</comment>
<dbReference type="InterPro" id="IPR055210">
    <property type="entry name" value="CtpA/B_N"/>
</dbReference>
<evidence type="ECO:0000256" key="6">
    <source>
        <dbReference type="SAM" id="Phobius"/>
    </source>
</evidence>
<dbReference type="EMBL" id="MFEI01000038">
    <property type="protein sequence ID" value="OGE80201.1"/>
    <property type="molecule type" value="Genomic_DNA"/>
</dbReference>
<dbReference type="GO" id="GO:0008236">
    <property type="term" value="F:serine-type peptidase activity"/>
    <property type="evidence" value="ECO:0007669"/>
    <property type="project" value="UniProtKB-KW"/>
</dbReference>
<reference evidence="8 9" key="1">
    <citation type="journal article" date="2016" name="Nat. Commun.">
        <title>Thousands of microbial genomes shed light on interconnected biogeochemical processes in an aquifer system.</title>
        <authorList>
            <person name="Anantharaman K."/>
            <person name="Brown C.T."/>
            <person name="Hug L.A."/>
            <person name="Sharon I."/>
            <person name="Castelle C.J."/>
            <person name="Probst A.J."/>
            <person name="Thomas B.C."/>
            <person name="Singh A."/>
            <person name="Wilkins M.J."/>
            <person name="Karaoz U."/>
            <person name="Brodie E.L."/>
            <person name="Williams K.H."/>
            <person name="Hubbard S.S."/>
            <person name="Banfield J.F."/>
        </authorList>
    </citation>
    <scope>NUCLEOTIDE SEQUENCE [LARGE SCALE GENOMIC DNA]</scope>
</reference>